<dbReference type="EMBL" id="MRTP01000018">
    <property type="protein sequence ID" value="OMF47272.1"/>
    <property type="molecule type" value="Genomic_DNA"/>
</dbReference>
<organism evidence="1 2">
    <name type="scientific">Paenibacillus rhizosphaerae</name>
    <dbReference type="NCBI Taxonomy" id="297318"/>
    <lineage>
        <taxon>Bacteria</taxon>
        <taxon>Bacillati</taxon>
        <taxon>Bacillota</taxon>
        <taxon>Bacilli</taxon>
        <taxon>Bacillales</taxon>
        <taxon>Paenibacillaceae</taxon>
        <taxon>Paenibacillus</taxon>
    </lineage>
</organism>
<reference evidence="1 2" key="1">
    <citation type="submission" date="2016-11" db="EMBL/GenBank/DDBJ databases">
        <title>Paenibacillus species isolates.</title>
        <authorList>
            <person name="Beno S.M."/>
        </authorList>
    </citation>
    <scope>NUCLEOTIDE SEQUENCE [LARGE SCALE GENOMIC DNA]</scope>
    <source>
        <strain evidence="1 2">FSL R5-0378</strain>
    </source>
</reference>
<comment type="caution">
    <text evidence="1">The sequence shown here is derived from an EMBL/GenBank/DDBJ whole genome shotgun (WGS) entry which is preliminary data.</text>
</comment>
<protein>
    <submittedName>
        <fullName evidence="1">Uncharacterized protein</fullName>
    </submittedName>
</protein>
<dbReference type="Proteomes" id="UP000187172">
    <property type="component" value="Unassembled WGS sequence"/>
</dbReference>
<accession>A0A1R1E6B6</accession>
<proteinExistence type="predicted"/>
<evidence type="ECO:0000313" key="1">
    <source>
        <dbReference type="EMBL" id="OMF47272.1"/>
    </source>
</evidence>
<dbReference type="RefSeq" id="WP_076176295.1">
    <property type="nucleotide sequence ID" value="NZ_MRTP01000018.1"/>
</dbReference>
<name>A0A1R1E6B6_9BACL</name>
<gene>
    <name evidence="1" type="ORF">BK138_32050</name>
</gene>
<keyword evidence="2" id="KW-1185">Reference proteome</keyword>
<evidence type="ECO:0000313" key="2">
    <source>
        <dbReference type="Proteomes" id="UP000187172"/>
    </source>
</evidence>
<sequence>MKKYELIHSELLTMQNKNSIKGLLSSIFPKLSRSAYVFIQVDLPEYEVLRAQVFLDELADKLDEETQLTIIDLIALLLKDFLYVASTNTKLEILKNSLLNKKKQYLSKTERVEEYVEVSPGHTSLQIRNRPRKIHFYTLELTIPRKTALRLEIVLYDLEQMFTSFKMGLDELISIVFLEFVHHLKIGEEKNMIKRFIQCFG</sequence>
<dbReference type="AlphaFoldDB" id="A0A1R1E6B6"/>